<reference evidence="3" key="1">
    <citation type="journal article" date="2019" name="Int. J. Syst. Evol. Microbiol.">
        <title>The Global Catalogue of Microorganisms (GCM) 10K type strain sequencing project: providing services to taxonomists for standard genome sequencing and annotation.</title>
        <authorList>
            <consortium name="The Broad Institute Genomics Platform"/>
            <consortium name="The Broad Institute Genome Sequencing Center for Infectious Disease"/>
            <person name="Wu L."/>
            <person name="Ma J."/>
        </authorList>
    </citation>
    <scope>NUCLEOTIDE SEQUENCE [LARGE SCALE GENOMIC DNA]</scope>
    <source>
        <strain evidence="3">KCTC 42953</strain>
    </source>
</reference>
<accession>A0ABV7JCX1</accession>
<proteinExistence type="predicted"/>
<organism evidence="2 3">
    <name type="scientific">Marinicella sediminis</name>
    <dbReference type="NCBI Taxonomy" id="1792834"/>
    <lineage>
        <taxon>Bacteria</taxon>
        <taxon>Pseudomonadati</taxon>
        <taxon>Pseudomonadota</taxon>
        <taxon>Gammaproteobacteria</taxon>
        <taxon>Lysobacterales</taxon>
        <taxon>Marinicellaceae</taxon>
        <taxon>Marinicella</taxon>
    </lineage>
</organism>
<name>A0ABV7JCX1_9GAMM</name>
<comment type="caution">
    <text evidence="2">The sequence shown here is derived from an EMBL/GenBank/DDBJ whole genome shotgun (WGS) entry which is preliminary data.</text>
</comment>
<feature type="signal peptide" evidence="1">
    <location>
        <begin position="1"/>
        <end position="21"/>
    </location>
</feature>
<evidence type="ECO:0000313" key="3">
    <source>
        <dbReference type="Proteomes" id="UP001595533"/>
    </source>
</evidence>
<dbReference type="RefSeq" id="WP_077412071.1">
    <property type="nucleotide sequence ID" value="NZ_JBHRTS010000003.1"/>
</dbReference>
<gene>
    <name evidence="2" type="ORF">ACFODZ_07405</name>
</gene>
<dbReference type="Proteomes" id="UP001595533">
    <property type="component" value="Unassembled WGS sequence"/>
</dbReference>
<evidence type="ECO:0000313" key="2">
    <source>
        <dbReference type="EMBL" id="MFC3194063.1"/>
    </source>
</evidence>
<feature type="chain" id="PRO_5045219371" evidence="1">
    <location>
        <begin position="22"/>
        <end position="291"/>
    </location>
</feature>
<dbReference type="EMBL" id="JBHRTS010000003">
    <property type="protein sequence ID" value="MFC3194063.1"/>
    <property type="molecule type" value="Genomic_DNA"/>
</dbReference>
<sequence length="291" mass="32199">MTHNLLTIILLSGCFITSALAGDRGWVNFTGMAPQAYEKQQQPLTVFACNNTAVSLDMQWGTDNIREVPFGLEFAGDQPYFISKYYIASPPLPNQFVSGTPLILGVLSQDHFRLDGGPEMAEVFMDYRLLKPVQLGFLPVSYQSSERGEASCLDLGINQIPINIRCPEFEYTAYGQKITGQKKGLGKGIGQLARVKTKTGELKDHGQLFIPLNVASQKPLKDCTVEIVNDIMFAHQVFFGKASDHQSIINLTQAYERHQHSGESVGLYCRPRPVDQPAAGCVPLQPLNEFD</sequence>
<evidence type="ECO:0000256" key="1">
    <source>
        <dbReference type="SAM" id="SignalP"/>
    </source>
</evidence>
<keyword evidence="1" id="KW-0732">Signal</keyword>
<keyword evidence="3" id="KW-1185">Reference proteome</keyword>
<protein>
    <submittedName>
        <fullName evidence="2">Uncharacterized protein</fullName>
    </submittedName>
</protein>